<accession>A0A2S5SS96</accession>
<feature type="transmembrane region" description="Helical" evidence="1">
    <location>
        <begin position="6"/>
        <end position="32"/>
    </location>
</feature>
<evidence type="ECO:0000313" key="3">
    <source>
        <dbReference type="Proteomes" id="UP000238605"/>
    </source>
</evidence>
<name>A0A2S5SS96_9BURK</name>
<keyword evidence="3" id="KW-1185">Reference proteome</keyword>
<dbReference type="AlphaFoldDB" id="A0A2S5SS96"/>
<comment type="caution">
    <text evidence="2">The sequence shown here is derived from an EMBL/GenBank/DDBJ whole genome shotgun (WGS) entry which is preliminary data.</text>
</comment>
<gene>
    <name evidence="2" type="ORF">C1704_13340</name>
</gene>
<reference evidence="2 3" key="1">
    <citation type="submission" date="2018-02" db="EMBL/GenBank/DDBJ databases">
        <title>Reclassifiation of [Polyangium] brachysporum DSM 7029 as Guopingzhaonella breviflexa gen. nov., sp. nov., a member of the family Comamonadaceae.</title>
        <authorList>
            <person name="Tang B."/>
        </authorList>
    </citation>
    <scope>NUCLEOTIDE SEQUENCE [LARGE SCALE GENOMIC DNA]</scope>
    <source>
        <strain evidence="2 3">BCRC 80649</strain>
    </source>
</reference>
<dbReference type="EMBL" id="PSNX01000012">
    <property type="protein sequence ID" value="PPE65612.1"/>
    <property type="molecule type" value="Genomic_DNA"/>
</dbReference>
<dbReference type="OrthoDB" id="8908883at2"/>
<organism evidence="2 3">
    <name type="scientific">Caldimonas caldifontis</name>
    <dbReference type="NCBI Taxonomy" id="1452508"/>
    <lineage>
        <taxon>Bacteria</taxon>
        <taxon>Pseudomonadati</taxon>
        <taxon>Pseudomonadota</taxon>
        <taxon>Betaproteobacteria</taxon>
        <taxon>Burkholderiales</taxon>
        <taxon>Sphaerotilaceae</taxon>
        <taxon>Caldimonas</taxon>
    </lineage>
</organism>
<feature type="transmembrane region" description="Helical" evidence="1">
    <location>
        <begin position="69"/>
        <end position="88"/>
    </location>
</feature>
<sequence>MGFLDALWHLLNLFAPALGLAVIATVLTKLLWWRRLRAVTWVRLLGWSAVAAVAALLGGLAVLGADGRIATYAAMVFATALALAWAGFGGRAHG</sequence>
<feature type="transmembrane region" description="Helical" evidence="1">
    <location>
        <begin position="44"/>
        <end position="63"/>
    </location>
</feature>
<protein>
    <submittedName>
        <fullName evidence="2">Uncharacterized protein</fullName>
    </submittedName>
</protein>
<evidence type="ECO:0000256" key="1">
    <source>
        <dbReference type="SAM" id="Phobius"/>
    </source>
</evidence>
<dbReference type="RefSeq" id="WP_104303234.1">
    <property type="nucleotide sequence ID" value="NZ_PSNX01000012.1"/>
</dbReference>
<keyword evidence="1" id="KW-1133">Transmembrane helix</keyword>
<evidence type="ECO:0000313" key="2">
    <source>
        <dbReference type="EMBL" id="PPE65612.1"/>
    </source>
</evidence>
<keyword evidence="1" id="KW-0472">Membrane</keyword>
<proteinExistence type="predicted"/>
<keyword evidence="1" id="KW-0812">Transmembrane</keyword>
<dbReference type="Proteomes" id="UP000238605">
    <property type="component" value="Unassembled WGS sequence"/>
</dbReference>